<protein>
    <recommendedName>
        <fullName evidence="7">Thiol:disulfide interchange protein</fullName>
    </recommendedName>
</protein>
<keyword evidence="3 7" id="KW-0732">Signal</keyword>
<dbReference type="InterPro" id="IPR012336">
    <property type="entry name" value="Thioredoxin-like_fold"/>
</dbReference>
<dbReference type="HOGENOM" id="CLU_083593_1_0_4"/>
<name>C3XC24_OXAFO</name>
<dbReference type="AlphaFoldDB" id="C3XC24"/>
<feature type="chain" id="PRO_5015207681" description="Thiol:disulfide interchange protein" evidence="7">
    <location>
        <begin position="27"/>
        <end position="244"/>
    </location>
</feature>
<evidence type="ECO:0000256" key="7">
    <source>
        <dbReference type="RuleBase" id="RU364038"/>
    </source>
</evidence>
<keyword evidence="5" id="KW-1015">Disulfide bond</keyword>
<dbReference type="InterPro" id="IPR033954">
    <property type="entry name" value="DiS-bond_Isoase_DsbC/G"/>
</dbReference>
<keyword evidence="6 7" id="KW-0676">Redox-active center</keyword>
<dbReference type="InterPro" id="IPR036249">
    <property type="entry name" value="Thioredoxin-like_sf"/>
</dbReference>
<dbReference type="SUPFAM" id="SSF54423">
    <property type="entry name" value="DsbC/DsbG N-terminal domain-like"/>
    <property type="match status" value="1"/>
</dbReference>
<sequence>MKYFLATFLRRFSLAALLLTGCFAHAAATSPETRIQQRLQNYLGVDVQKSAIVKTPYLGLYEVRLGNNLVYTDKQAQYLFLGEIMNLETRENYTEEKLKKMVTRFADLPKDLAIKIVKGNGKREITVFSDPNCGYCKRFENNLKQIDNVTIYLYPYNILSASSVEISKNAWCSSNPAKAWEDWMLNGNVPEKAKSDCNFPNEKIRELGQKLKVSGTPTIFFTDNTRVAGAIDAESLEKKLKSLK</sequence>
<evidence type="ECO:0000256" key="4">
    <source>
        <dbReference type="ARBA" id="ARBA00022764"/>
    </source>
</evidence>
<dbReference type="eggNOG" id="COG1651">
    <property type="taxonomic scope" value="Bacteria"/>
</dbReference>
<dbReference type="CDD" id="cd03020">
    <property type="entry name" value="DsbA_DsbC_DsbG"/>
    <property type="match status" value="1"/>
</dbReference>
<dbReference type="OrthoDB" id="12976at2"/>
<evidence type="ECO:0000313" key="11">
    <source>
        <dbReference type="Proteomes" id="UP000005089"/>
    </source>
</evidence>
<feature type="signal peptide" evidence="7">
    <location>
        <begin position="1"/>
        <end position="26"/>
    </location>
</feature>
<dbReference type="InterPro" id="IPR017937">
    <property type="entry name" value="Thioredoxin_CS"/>
</dbReference>
<keyword evidence="4 7" id="KW-0574">Periplasm</keyword>
<feature type="domain" description="Disulphide bond isomerase DsbC/G N-terminal" evidence="8">
    <location>
        <begin position="26"/>
        <end position="95"/>
    </location>
</feature>
<gene>
    <name evidence="10" type="ORF">OFBG_01778</name>
</gene>
<keyword evidence="11" id="KW-1185">Reference proteome</keyword>
<evidence type="ECO:0000313" key="10">
    <source>
        <dbReference type="EMBL" id="EEO30750.1"/>
    </source>
</evidence>
<comment type="subcellular location">
    <subcellularLocation>
        <location evidence="1 7">Periplasm</location>
    </subcellularLocation>
</comment>
<dbReference type="STRING" id="847.BRW83_0307"/>
<evidence type="ECO:0000259" key="9">
    <source>
        <dbReference type="Pfam" id="PF13098"/>
    </source>
</evidence>
<dbReference type="InterPro" id="IPR018950">
    <property type="entry name" value="DiS-bond_isomerase_DsbC/G_N"/>
</dbReference>
<dbReference type="PANTHER" id="PTHR35272:SF3">
    <property type="entry name" value="THIOL:DISULFIDE INTERCHANGE PROTEIN DSBC"/>
    <property type="match status" value="1"/>
</dbReference>
<accession>C3XC24</accession>
<dbReference type="PROSITE" id="PS51257">
    <property type="entry name" value="PROKAR_LIPOPROTEIN"/>
    <property type="match status" value="1"/>
</dbReference>
<dbReference type="PANTHER" id="PTHR35272">
    <property type="entry name" value="THIOL:DISULFIDE INTERCHANGE PROTEIN DSBC-RELATED"/>
    <property type="match status" value="1"/>
</dbReference>
<dbReference type="RefSeq" id="WP_005882189.1">
    <property type="nucleotide sequence ID" value="NZ_CP019430.1"/>
</dbReference>
<reference evidence="10 11" key="1">
    <citation type="submission" date="2009-02" db="EMBL/GenBank/DDBJ databases">
        <title>The Genome Sequence of Oxalobacter formigenes OXCC13.</title>
        <authorList>
            <consortium name="The Broad Institute Genome Sequencing Platform"/>
            <person name="Ward D."/>
            <person name="Young S.K."/>
            <person name="Kodira C.D."/>
            <person name="Zeng Q."/>
            <person name="Koehrsen M."/>
            <person name="Alvarado L."/>
            <person name="Berlin A."/>
            <person name="Borenstein D."/>
            <person name="Chen Z."/>
            <person name="Engels R."/>
            <person name="Freedman E."/>
            <person name="Gellesch M."/>
            <person name="Goldberg J."/>
            <person name="Griggs A."/>
            <person name="Gujja S."/>
            <person name="Heiman D."/>
            <person name="Hepburn T."/>
            <person name="Howarth C."/>
            <person name="Jen D."/>
            <person name="Larson L."/>
            <person name="Lewis B."/>
            <person name="Mehta T."/>
            <person name="Park D."/>
            <person name="Pearson M."/>
            <person name="Roberts A."/>
            <person name="Saif S."/>
            <person name="Shea T."/>
            <person name="Shenoy N."/>
            <person name="Sisk P."/>
            <person name="Stolte C."/>
            <person name="Sykes S."/>
            <person name="Walk T."/>
            <person name="White J."/>
            <person name="Yandava C."/>
            <person name="Allison M.J."/>
            <person name="Lander E."/>
            <person name="Nusbaum C."/>
            <person name="Galagan J."/>
            <person name="Birren B."/>
        </authorList>
    </citation>
    <scope>NUCLEOTIDE SEQUENCE [LARGE SCALE GENOMIC DNA]</scope>
    <source>
        <strain evidence="10 11">OXCC13</strain>
    </source>
</reference>
<feature type="domain" description="Thioredoxin-like fold" evidence="9">
    <location>
        <begin position="117"/>
        <end position="240"/>
    </location>
</feature>
<dbReference type="PROSITE" id="PS00194">
    <property type="entry name" value="THIOREDOXIN_1"/>
    <property type="match status" value="1"/>
</dbReference>
<dbReference type="Pfam" id="PF13098">
    <property type="entry name" value="Thioredoxin_2"/>
    <property type="match status" value="1"/>
</dbReference>
<dbReference type="Gene3D" id="3.10.450.70">
    <property type="entry name" value="Disulphide bond isomerase, DsbC/G, N-terminal"/>
    <property type="match status" value="1"/>
</dbReference>
<dbReference type="Gene3D" id="3.40.30.10">
    <property type="entry name" value="Glutaredoxin"/>
    <property type="match status" value="1"/>
</dbReference>
<evidence type="ECO:0000256" key="1">
    <source>
        <dbReference type="ARBA" id="ARBA00004418"/>
    </source>
</evidence>
<dbReference type="GO" id="GO:0042597">
    <property type="term" value="C:periplasmic space"/>
    <property type="evidence" value="ECO:0007669"/>
    <property type="project" value="UniProtKB-SubCell"/>
</dbReference>
<organism evidence="10 11">
    <name type="scientific">Oxalobacter formigenes OXCC13</name>
    <dbReference type="NCBI Taxonomy" id="556269"/>
    <lineage>
        <taxon>Bacteria</taxon>
        <taxon>Pseudomonadati</taxon>
        <taxon>Pseudomonadota</taxon>
        <taxon>Betaproteobacteria</taxon>
        <taxon>Burkholderiales</taxon>
        <taxon>Oxalobacteraceae</taxon>
        <taxon>Oxalobacter</taxon>
    </lineage>
</organism>
<evidence type="ECO:0000256" key="5">
    <source>
        <dbReference type="ARBA" id="ARBA00023157"/>
    </source>
</evidence>
<evidence type="ECO:0000256" key="3">
    <source>
        <dbReference type="ARBA" id="ARBA00022729"/>
    </source>
</evidence>
<dbReference type="SUPFAM" id="SSF52833">
    <property type="entry name" value="Thioredoxin-like"/>
    <property type="match status" value="1"/>
</dbReference>
<dbReference type="Pfam" id="PF10411">
    <property type="entry name" value="DsbC_N"/>
    <property type="match status" value="1"/>
</dbReference>
<dbReference type="Proteomes" id="UP000005089">
    <property type="component" value="Unassembled WGS sequence"/>
</dbReference>
<dbReference type="InterPro" id="IPR009094">
    <property type="entry name" value="DiS-bond_isomerase_DsbC/G_N_sf"/>
</dbReference>
<dbReference type="EMBL" id="GG658170">
    <property type="protein sequence ID" value="EEO30750.1"/>
    <property type="molecule type" value="Genomic_DNA"/>
</dbReference>
<evidence type="ECO:0000259" key="8">
    <source>
        <dbReference type="Pfam" id="PF10411"/>
    </source>
</evidence>
<proteinExistence type="inferred from homology"/>
<evidence type="ECO:0000256" key="2">
    <source>
        <dbReference type="ARBA" id="ARBA00009813"/>
    </source>
</evidence>
<dbReference type="InterPro" id="IPR051470">
    <property type="entry name" value="Thiol:disulfide_interchange"/>
</dbReference>
<dbReference type="GeneID" id="77134217"/>
<evidence type="ECO:0000256" key="6">
    <source>
        <dbReference type="ARBA" id="ARBA00023284"/>
    </source>
</evidence>
<comment type="function">
    <text evidence="7">Required for disulfide bond formation in some periplasmic proteins. Acts by transferring its disulfide bond to other proteins and is reduced in the process.</text>
</comment>
<comment type="similarity">
    <text evidence="2 7">Belongs to the thioredoxin family. DsbC subfamily.</text>
</comment>